<feature type="transmembrane region" description="Helical" evidence="1">
    <location>
        <begin position="156"/>
        <end position="178"/>
    </location>
</feature>
<comment type="caution">
    <text evidence="3">The sequence shown here is derived from an EMBL/GenBank/DDBJ whole genome shotgun (WGS) entry which is preliminary data.</text>
</comment>
<dbReference type="EMBL" id="BRVP01000015">
    <property type="protein sequence ID" value="GLB53213.1"/>
    <property type="molecule type" value="Genomic_DNA"/>
</dbReference>
<keyword evidence="1" id="KW-0472">Membrane</keyword>
<dbReference type="Pfam" id="PF07578">
    <property type="entry name" value="LAB_N"/>
    <property type="match status" value="2"/>
</dbReference>
<evidence type="ECO:0000313" key="4">
    <source>
        <dbReference type="Proteomes" id="UP001143545"/>
    </source>
</evidence>
<evidence type="ECO:0000259" key="2">
    <source>
        <dbReference type="SMART" id="SM01259"/>
    </source>
</evidence>
<accession>A0A9W6EWM5</accession>
<dbReference type="GO" id="GO:0016746">
    <property type="term" value="F:acyltransferase activity"/>
    <property type="evidence" value="ECO:0007669"/>
    <property type="project" value="UniProtKB-KW"/>
</dbReference>
<keyword evidence="3" id="KW-0808">Transferase</keyword>
<feature type="transmembrane region" description="Helical" evidence="1">
    <location>
        <begin position="39"/>
        <end position="57"/>
    </location>
</feature>
<reference evidence="3" key="1">
    <citation type="submission" date="2022-07" db="EMBL/GenBank/DDBJ databases">
        <title>Taxonomy of Novel Oxalotrophic and Methylotrophic Bacteria.</title>
        <authorList>
            <person name="Sahin N."/>
            <person name="Tani A."/>
        </authorList>
    </citation>
    <scope>NUCLEOTIDE SEQUENCE</scope>
    <source>
        <strain evidence="3">AM327</strain>
    </source>
</reference>
<name>A0A9W6EWM5_9FLAO</name>
<dbReference type="AlphaFoldDB" id="A0A9W6EWM5"/>
<dbReference type="Proteomes" id="UP001143545">
    <property type="component" value="Unassembled WGS sequence"/>
</dbReference>
<dbReference type="GO" id="GO:0009245">
    <property type="term" value="P:lipid A biosynthetic process"/>
    <property type="evidence" value="ECO:0007669"/>
    <property type="project" value="InterPro"/>
</dbReference>
<protein>
    <submittedName>
        <fullName evidence="3">Lauroyl acyltransferase</fullName>
    </submittedName>
</protein>
<dbReference type="GO" id="GO:0016020">
    <property type="term" value="C:membrane"/>
    <property type="evidence" value="ECO:0007669"/>
    <property type="project" value="GOC"/>
</dbReference>
<keyword evidence="4" id="KW-1185">Reference proteome</keyword>
<proteinExistence type="predicted"/>
<feature type="transmembrane region" description="Helical" evidence="1">
    <location>
        <begin position="63"/>
        <end position="78"/>
    </location>
</feature>
<gene>
    <name evidence="3" type="ORF">NBRC110019_22530</name>
</gene>
<dbReference type="SMART" id="SM01259">
    <property type="entry name" value="LAB_N"/>
    <property type="match status" value="2"/>
</dbReference>
<dbReference type="RefSeq" id="WP_281754967.1">
    <property type="nucleotide sequence ID" value="NZ_BRVP01000015.1"/>
</dbReference>
<dbReference type="InterPro" id="IPR011499">
    <property type="entry name" value="Lipid_A_biosynth_N"/>
</dbReference>
<feature type="domain" description="Lipid A biosynthesis N-terminal" evidence="2">
    <location>
        <begin position="130"/>
        <end position="201"/>
    </location>
</feature>
<feature type="domain" description="Lipid A biosynthesis N-terminal" evidence="2">
    <location>
        <begin position="9"/>
        <end position="80"/>
    </location>
</feature>
<keyword evidence="1" id="KW-1133">Transmembrane helix</keyword>
<dbReference type="GO" id="GO:0008915">
    <property type="term" value="F:lipid-A-disaccharide synthase activity"/>
    <property type="evidence" value="ECO:0007669"/>
    <property type="project" value="InterPro"/>
</dbReference>
<organism evidence="3 4">
    <name type="scientific">Neptunitalea chrysea</name>
    <dbReference type="NCBI Taxonomy" id="1647581"/>
    <lineage>
        <taxon>Bacteria</taxon>
        <taxon>Pseudomonadati</taxon>
        <taxon>Bacteroidota</taxon>
        <taxon>Flavobacteriia</taxon>
        <taxon>Flavobacteriales</taxon>
        <taxon>Flavobacteriaceae</taxon>
        <taxon>Neptunitalea</taxon>
    </lineage>
</organism>
<feature type="transmembrane region" description="Helical" evidence="1">
    <location>
        <begin position="123"/>
        <end position="144"/>
    </location>
</feature>
<dbReference type="Gene3D" id="1.20.1280.290">
    <property type="match status" value="2"/>
</dbReference>
<evidence type="ECO:0000256" key="1">
    <source>
        <dbReference type="SAM" id="Phobius"/>
    </source>
</evidence>
<sequence>MANWIIYAIGFLAQLLFSGRLLLQWIVSEKQKQVTIPKFFWVLSLMGSSLLFIYGYLRNDFPILLGEVFTYYIYIRNIQLQRQWKQLNMIFRVFLLIFPLFIILYAYNNGKHDLDFLFRNNQIPYWLLILGIAAQIIFKTRFIYQWIYSEKKKKSTLPIGFWRLSTIGAVLIIIYAIFRRDPVLLSGHIAGTITYIRNIMIYKKCAIPNET</sequence>
<keyword evidence="3" id="KW-0012">Acyltransferase</keyword>
<keyword evidence="1" id="KW-0812">Transmembrane</keyword>
<evidence type="ECO:0000313" key="3">
    <source>
        <dbReference type="EMBL" id="GLB53213.1"/>
    </source>
</evidence>
<feature type="transmembrane region" description="Helical" evidence="1">
    <location>
        <begin position="6"/>
        <end position="27"/>
    </location>
</feature>
<feature type="transmembrane region" description="Helical" evidence="1">
    <location>
        <begin position="90"/>
        <end position="108"/>
    </location>
</feature>